<gene>
    <name evidence="3" type="ORF">Salat_0525100</name>
</gene>
<comment type="caution">
    <text evidence="3">The sequence shown here is derived from an EMBL/GenBank/DDBJ whole genome shotgun (WGS) entry which is preliminary data.</text>
</comment>
<dbReference type="SUPFAM" id="SSF81891">
    <property type="entry name" value="Poly A polymerase C-terminal region-like"/>
    <property type="match status" value="1"/>
</dbReference>
<feature type="region of interest" description="Disordered" evidence="2">
    <location>
        <begin position="338"/>
        <end position="359"/>
    </location>
</feature>
<evidence type="ECO:0000313" key="4">
    <source>
        <dbReference type="Proteomes" id="UP001293254"/>
    </source>
</evidence>
<reference evidence="3" key="1">
    <citation type="submission" date="2020-06" db="EMBL/GenBank/DDBJ databases">
        <authorList>
            <person name="Li T."/>
            <person name="Hu X."/>
            <person name="Zhang T."/>
            <person name="Song X."/>
            <person name="Zhang H."/>
            <person name="Dai N."/>
            <person name="Sheng W."/>
            <person name="Hou X."/>
            <person name="Wei L."/>
        </authorList>
    </citation>
    <scope>NUCLEOTIDE SEQUENCE</scope>
    <source>
        <strain evidence="3">3651</strain>
        <tissue evidence="3">Leaf</tissue>
    </source>
</reference>
<dbReference type="GO" id="GO:0001680">
    <property type="term" value="P:tRNA 3'-terminal CCA addition"/>
    <property type="evidence" value="ECO:0007669"/>
    <property type="project" value="TreeGrafter"/>
</dbReference>
<dbReference type="GO" id="GO:0052929">
    <property type="term" value="F:ATP:3'-cytidine-cytidine-tRNA adenylyltransferase activity"/>
    <property type="evidence" value="ECO:0007669"/>
    <property type="project" value="TreeGrafter"/>
</dbReference>
<evidence type="ECO:0000256" key="1">
    <source>
        <dbReference type="ARBA" id="ARBA00022884"/>
    </source>
</evidence>
<keyword evidence="1" id="KW-0694">RNA-binding</keyword>
<organism evidence="3 4">
    <name type="scientific">Sesamum alatum</name>
    <dbReference type="NCBI Taxonomy" id="300844"/>
    <lineage>
        <taxon>Eukaryota</taxon>
        <taxon>Viridiplantae</taxon>
        <taxon>Streptophyta</taxon>
        <taxon>Embryophyta</taxon>
        <taxon>Tracheophyta</taxon>
        <taxon>Spermatophyta</taxon>
        <taxon>Magnoliopsida</taxon>
        <taxon>eudicotyledons</taxon>
        <taxon>Gunneridae</taxon>
        <taxon>Pentapetalae</taxon>
        <taxon>asterids</taxon>
        <taxon>lamiids</taxon>
        <taxon>Lamiales</taxon>
        <taxon>Pedaliaceae</taxon>
        <taxon>Sesamum</taxon>
    </lineage>
</organism>
<dbReference type="Proteomes" id="UP001293254">
    <property type="component" value="Unassembled WGS sequence"/>
</dbReference>
<protein>
    <submittedName>
        <fullName evidence="3">Uncharacterized protein</fullName>
    </submittedName>
</protein>
<sequence length="359" mass="40492">MISGNQPVRAMSYIVELRLFWTVFTLPPQMEPSVLEGCERFLPFCIAQTSFAYLSFATANYSSHKSRLGLCHNTPSPKTPALASAMCCLHGRHVEIFEVSWAVYHSEYPVHPYMMICHYTVIAAILGLLQSYTQIKKMVAPESGNQLHGDSTTTEIAHVSHDNHQRLCLYAALLLPLRNAVCRDKKEREVVRMHLAVEKFVSLIPSIVTNDNLQIVVADWKTAAIDVSVASEIRILTGLLLREIKEFWRATLVLCLLLYPNDIGSSGSLSNENTELKERTELYDRVEKAIIGKGLEGVWELKPLVEGRGIMDILQLNPGPVVGEWQQKVLHWQLAHPSGSPEECKEWMNQTLSKRARTE</sequence>
<dbReference type="PANTHER" id="PTHR13734">
    <property type="entry name" value="TRNA-NUCLEOTIDYLTRANSFERASE"/>
    <property type="match status" value="1"/>
</dbReference>
<reference evidence="3" key="2">
    <citation type="journal article" date="2024" name="Plant">
        <title>Genomic evolution and insights into agronomic trait innovations of Sesamum species.</title>
        <authorList>
            <person name="Miao H."/>
            <person name="Wang L."/>
            <person name="Qu L."/>
            <person name="Liu H."/>
            <person name="Sun Y."/>
            <person name="Le M."/>
            <person name="Wang Q."/>
            <person name="Wei S."/>
            <person name="Zheng Y."/>
            <person name="Lin W."/>
            <person name="Duan Y."/>
            <person name="Cao H."/>
            <person name="Xiong S."/>
            <person name="Wang X."/>
            <person name="Wei L."/>
            <person name="Li C."/>
            <person name="Ma Q."/>
            <person name="Ju M."/>
            <person name="Zhao R."/>
            <person name="Li G."/>
            <person name="Mu C."/>
            <person name="Tian Q."/>
            <person name="Mei H."/>
            <person name="Zhang T."/>
            <person name="Gao T."/>
            <person name="Zhang H."/>
        </authorList>
    </citation>
    <scope>NUCLEOTIDE SEQUENCE</scope>
    <source>
        <strain evidence="3">3651</strain>
    </source>
</reference>
<dbReference type="AlphaFoldDB" id="A0AAE2CTJ2"/>
<dbReference type="PANTHER" id="PTHR13734:SF5">
    <property type="entry name" value="CCA TRNA NUCLEOTIDYLTRANSFERASE, MITOCHONDRIAL"/>
    <property type="match status" value="1"/>
</dbReference>
<dbReference type="GO" id="GO:0052927">
    <property type="term" value="F:CC tRNA cytidylyltransferase activity"/>
    <property type="evidence" value="ECO:0007669"/>
    <property type="project" value="TreeGrafter"/>
</dbReference>
<dbReference type="EMBL" id="JACGWO010000002">
    <property type="protein sequence ID" value="KAK4433624.1"/>
    <property type="molecule type" value="Genomic_DNA"/>
</dbReference>
<proteinExistence type="predicted"/>
<accession>A0AAE2CTJ2</accession>
<dbReference type="GO" id="GO:0003723">
    <property type="term" value="F:RNA binding"/>
    <property type="evidence" value="ECO:0007669"/>
    <property type="project" value="UniProtKB-KW"/>
</dbReference>
<evidence type="ECO:0000313" key="3">
    <source>
        <dbReference type="EMBL" id="KAK4433624.1"/>
    </source>
</evidence>
<evidence type="ECO:0000256" key="2">
    <source>
        <dbReference type="SAM" id="MobiDB-lite"/>
    </source>
</evidence>
<name>A0AAE2CTJ2_9LAMI</name>
<keyword evidence="4" id="KW-1185">Reference proteome</keyword>